<reference evidence="3 4" key="1">
    <citation type="journal article" date="2016" name="Nat. Commun.">
        <title>Thousands of microbial genomes shed light on interconnected biogeochemical processes in an aquifer system.</title>
        <authorList>
            <person name="Anantharaman K."/>
            <person name="Brown C.T."/>
            <person name="Hug L.A."/>
            <person name="Sharon I."/>
            <person name="Castelle C.J."/>
            <person name="Probst A.J."/>
            <person name="Thomas B.C."/>
            <person name="Singh A."/>
            <person name="Wilkins M.J."/>
            <person name="Karaoz U."/>
            <person name="Brodie E.L."/>
            <person name="Williams K.H."/>
            <person name="Hubbard S.S."/>
            <person name="Banfield J.F."/>
        </authorList>
    </citation>
    <scope>NUCLEOTIDE SEQUENCE [LARGE SCALE GENOMIC DNA]</scope>
</reference>
<proteinExistence type="inferred from homology"/>
<dbReference type="Proteomes" id="UP000176938">
    <property type="component" value="Unassembled WGS sequence"/>
</dbReference>
<evidence type="ECO:0000259" key="2">
    <source>
        <dbReference type="Pfam" id="PF05168"/>
    </source>
</evidence>
<feature type="domain" description="HEPN" evidence="2">
    <location>
        <begin position="12"/>
        <end position="125"/>
    </location>
</feature>
<name>A0A1F4R7Z1_UNCSA</name>
<protein>
    <recommendedName>
        <fullName evidence="2">HEPN domain-containing protein</fullName>
    </recommendedName>
</protein>
<dbReference type="EMBL" id="METP01000054">
    <property type="protein sequence ID" value="OGC04351.1"/>
    <property type="molecule type" value="Genomic_DNA"/>
</dbReference>
<accession>A0A1F4R7Z1</accession>
<dbReference type="Gene3D" id="1.20.120.330">
    <property type="entry name" value="Nucleotidyltransferases domain 2"/>
    <property type="match status" value="1"/>
</dbReference>
<gene>
    <name evidence="3" type="ORF">A3H38_03115</name>
</gene>
<evidence type="ECO:0000256" key="1">
    <source>
        <dbReference type="ARBA" id="ARBA00038248"/>
    </source>
</evidence>
<sequence length="130" mass="14520">MDKETSSLIKGYIEKAKDKLKIAASLLDDGAYDDAVSRAYYAAFHATSAVLLTEGLSTDTHRGLINLFGLHFIKTNKIGKKYGRYLSNLKDDRETGDYEVFSTIDETVAKKAIVEAKEFVSAIERYLSQQ</sequence>
<dbReference type="InterPro" id="IPR052226">
    <property type="entry name" value="UPF0332_toxin"/>
</dbReference>
<dbReference type="Pfam" id="PF05168">
    <property type="entry name" value="HEPN"/>
    <property type="match status" value="1"/>
</dbReference>
<comment type="similarity">
    <text evidence="1">Belongs to the UPF0332 family.</text>
</comment>
<dbReference type="InterPro" id="IPR007842">
    <property type="entry name" value="HEPN_dom"/>
</dbReference>
<organism evidence="3 4">
    <name type="scientific">candidate division WOR-1 bacterium RIFCSPLOWO2_02_FULL_46_20</name>
    <dbReference type="NCBI Taxonomy" id="1802567"/>
    <lineage>
        <taxon>Bacteria</taxon>
        <taxon>Bacillati</taxon>
        <taxon>Saganbacteria</taxon>
    </lineage>
</organism>
<dbReference type="PANTHER" id="PTHR36565">
    <property type="entry name" value="UPF0332 PROTEIN TM_1000"/>
    <property type="match status" value="1"/>
</dbReference>
<dbReference type="PANTHER" id="PTHR36565:SF1">
    <property type="entry name" value="UPF0332 PROTEIN TM_1000"/>
    <property type="match status" value="1"/>
</dbReference>
<evidence type="ECO:0000313" key="3">
    <source>
        <dbReference type="EMBL" id="OGC04351.1"/>
    </source>
</evidence>
<dbReference type="AlphaFoldDB" id="A0A1F4R7Z1"/>
<evidence type="ECO:0000313" key="4">
    <source>
        <dbReference type="Proteomes" id="UP000176938"/>
    </source>
</evidence>
<comment type="caution">
    <text evidence="3">The sequence shown here is derived from an EMBL/GenBank/DDBJ whole genome shotgun (WGS) entry which is preliminary data.</text>
</comment>